<gene>
    <name evidence="5" type="primary">tbp</name>
    <name evidence="6" type="ORF">HON47_04035</name>
</gene>
<dbReference type="Proteomes" id="UP000722459">
    <property type="component" value="Unassembled WGS sequence"/>
</dbReference>
<comment type="function">
    <text evidence="5">General factor that plays a role in the activation of archaeal genes transcribed by RNA polymerase. Binds specifically to the TATA box promoter element which lies close to the position of transcription initiation.</text>
</comment>
<dbReference type="HAMAP" id="MF_00408">
    <property type="entry name" value="TATA_bind_prot_arch"/>
    <property type="match status" value="1"/>
</dbReference>
<dbReference type="GO" id="GO:0006352">
    <property type="term" value="P:DNA-templated transcription initiation"/>
    <property type="evidence" value="ECO:0007669"/>
    <property type="project" value="InterPro"/>
</dbReference>
<comment type="similarity">
    <text evidence="1 5">Belongs to the TBP family.</text>
</comment>
<evidence type="ECO:0000256" key="4">
    <source>
        <dbReference type="ARBA" id="ARBA00023163"/>
    </source>
</evidence>
<dbReference type="EMBL" id="JABJNZ010000054">
    <property type="protein sequence ID" value="MBT4870717.1"/>
    <property type="molecule type" value="Genomic_DNA"/>
</dbReference>
<evidence type="ECO:0000313" key="7">
    <source>
        <dbReference type="Proteomes" id="UP000722459"/>
    </source>
</evidence>
<evidence type="ECO:0000256" key="3">
    <source>
        <dbReference type="ARBA" id="ARBA00023125"/>
    </source>
</evidence>
<evidence type="ECO:0000313" key="6">
    <source>
        <dbReference type="EMBL" id="MBT4870717.1"/>
    </source>
</evidence>
<dbReference type="PANTHER" id="PTHR10126">
    <property type="entry name" value="TATA-BOX BINDING PROTEIN"/>
    <property type="match status" value="1"/>
</dbReference>
<keyword evidence="3 5" id="KW-0238">DNA-binding</keyword>
<dbReference type="SUPFAM" id="SSF55945">
    <property type="entry name" value="TATA-box binding protein-like"/>
    <property type="match status" value="2"/>
</dbReference>
<protein>
    <recommendedName>
        <fullName evidence="5">TATA-box-binding protein</fullName>
    </recommendedName>
    <alternativeName>
        <fullName evidence="5">Box A-binding protein</fullName>
        <shortName evidence="5">BAP</shortName>
    </alternativeName>
    <alternativeName>
        <fullName evidence="5">TATA sequence-binding protein</fullName>
        <shortName evidence="5">TBP</shortName>
    </alternativeName>
    <alternativeName>
        <fullName evidence="5">TATA-box factor</fullName>
    </alternativeName>
</protein>
<proteinExistence type="inferred from homology"/>
<dbReference type="InterPro" id="IPR012295">
    <property type="entry name" value="TBP_dom_sf"/>
</dbReference>
<feature type="repeat" description="2" evidence="5">
    <location>
        <begin position="98"/>
        <end position="174"/>
    </location>
</feature>
<accession>A0A8T5GG71</accession>
<evidence type="ECO:0000256" key="2">
    <source>
        <dbReference type="ARBA" id="ARBA00022737"/>
    </source>
</evidence>
<dbReference type="Gene3D" id="3.30.310.10">
    <property type="entry name" value="TATA-Binding Protein"/>
    <property type="match status" value="2"/>
</dbReference>
<dbReference type="PRINTS" id="PR00686">
    <property type="entry name" value="TIFACTORIID"/>
</dbReference>
<dbReference type="AlphaFoldDB" id="A0A8T5GG71"/>
<feature type="repeat" description="1" evidence="5">
    <location>
        <begin position="5"/>
        <end position="81"/>
    </location>
</feature>
<dbReference type="InterPro" id="IPR000814">
    <property type="entry name" value="TBP"/>
</dbReference>
<dbReference type="GO" id="GO:0003677">
    <property type="term" value="F:DNA binding"/>
    <property type="evidence" value="ECO:0007669"/>
    <property type="project" value="UniProtKB-KW"/>
</dbReference>
<reference evidence="6" key="1">
    <citation type="journal article" date="2021" name="ISME J.">
        <title>Mercury methylation by metabolically versatile and cosmopolitan marine bacteria.</title>
        <authorList>
            <person name="Lin H."/>
            <person name="Ascher D.B."/>
            <person name="Myung Y."/>
            <person name="Lamborg C.H."/>
            <person name="Hallam S.J."/>
            <person name="Gionfriddo C.M."/>
            <person name="Holt K.E."/>
            <person name="Moreau J.W."/>
        </authorList>
    </citation>
    <scope>NUCLEOTIDE SEQUENCE</scope>
    <source>
        <strain evidence="6">SI075_bin30</strain>
    </source>
</reference>
<dbReference type="Pfam" id="PF00352">
    <property type="entry name" value="TBP"/>
    <property type="match status" value="2"/>
</dbReference>
<sequence length="197" mass="22266">MKYTVVNMVASASLDQMLDLYSLAVGIPNIEYEPEQFPGAILKIKEPKVSMLLFKNGKIICSGASNEKQIEQGIRRANKLIHDVQKDIKVKRNVPFEIVNFVATASLEMNLDLFEVAMKLPNVEYEPEQFPGAILRLDEPKLTFLLFKNGKMICAGAKKETHLKKGLKIVEEMVGKKKVGTKFPKKKTKKKTTKKKK</sequence>
<dbReference type="GO" id="GO:0003700">
    <property type="term" value="F:DNA-binding transcription factor activity"/>
    <property type="evidence" value="ECO:0007669"/>
    <property type="project" value="UniProtKB-UniRule"/>
</dbReference>
<keyword evidence="4 5" id="KW-0804">Transcription</keyword>
<keyword evidence="5" id="KW-0805">Transcription regulation</keyword>
<keyword evidence="2 5" id="KW-0677">Repeat</keyword>
<comment type="caution">
    <text evidence="6">The sequence shown here is derived from an EMBL/GenBank/DDBJ whole genome shotgun (WGS) entry which is preliminary data.</text>
</comment>
<name>A0A8T5GG71_9ARCH</name>
<evidence type="ECO:0000256" key="1">
    <source>
        <dbReference type="ARBA" id="ARBA00005560"/>
    </source>
</evidence>
<organism evidence="6 7">
    <name type="scientific">Candidatus Iainarchaeum sp</name>
    <dbReference type="NCBI Taxonomy" id="3101447"/>
    <lineage>
        <taxon>Archaea</taxon>
        <taxon>Candidatus Iainarchaeota</taxon>
        <taxon>Candidatus Iainarchaeia</taxon>
        <taxon>Candidatus Iainarchaeales</taxon>
        <taxon>Candidatus Iainarchaeaceae</taxon>
        <taxon>Candidatus Iainarchaeum</taxon>
    </lineage>
</organism>
<evidence type="ECO:0000256" key="5">
    <source>
        <dbReference type="HAMAP-Rule" id="MF_00408"/>
    </source>
</evidence>